<proteinExistence type="predicted"/>
<name>A0A142K9M6_9CAUD</name>
<dbReference type="GeneID" id="29126527"/>
<keyword evidence="2" id="KW-1185">Reference proteome</keyword>
<reference evidence="2" key="1">
    <citation type="submission" date="2016-03" db="EMBL/GenBank/DDBJ databases">
        <authorList>
            <person name="Ploux O."/>
        </authorList>
    </citation>
    <scope>NUCLEOTIDE SEQUENCE [LARGE SCALE GENOMIC DNA]</scope>
</reference>
<dbReference type="OrthoDB" id="19139at10239"/>
<accession>A0A142K9M6</accession>
<dbReference type="Proteomes" id="UP000202604">
    <property type="component" value="Segment"/>
</dbReference>
<gene>
    <name evidence="1" type="primary">64</name>
    <name evidence="1" type="ORF">SEA_YEEZY_64</name>
</gene>
<dbReference type="EMBL" id="KU963249">
    <property type="protein sequence ID" value="AMS02809.1"/>
    <property type="molecule type" value="Genomic_DNA"/>
</dbReference>
<evidence type="ECO:0000313" key="1">
    <source>
        <dbReference type="EMBL" id="AMS02809.1"/>
    </source>
</evidence>
<evidence type="ECO:0000313" key="2">
    <source>
        <dbReference type="Proteomes" id="UP000202604"/>
    </source>
</evidence>
<dbReference type="KEGG" id="vg:29126527"/>
<organism evidence="1 2">
    <name type="scientific">Gordonia phage Yeezy</name>
    <dbReference type="NCBI Taxonomy" id="1821565"/>
    <lineage>
        <taxon>Viruses</taxon>
        <taxon>Duplodnaviria</taxon>
        <taxon>Heunggongvirae</taxon>
        <taxon>Uroviricota</taxon>
        <taxon>Caudoviricetes</taxon>
        <taxon>Nymbaxtervirinae</taxon>
        <taxon>Baxterfoxvirus</taxon>
        <taxon>Baxterfoxvirus yeezy</taxon>
        <taxon>Baxtervirus yeezy</taxon>
    </lineage>
</organism>
<dbReference type="RefSeq" id="YP_009304393.1">
    <property type="nucleotide sequence ID" value="NC_031269.1"/>
</dbReference>
<protein>
    <submittedName>
        <fullName evidence="1">Uncharacterized protein</fullName>
    </submittedName>
</protein>
<sequence length="66" mass="7072">MTDLVPSADIERIVGVPRDATKHLARAVSSTQTVYVLHSRGIRDTRLVPVQTLPDGQAGLEFGGAM</sequence>